<gene>
    <name evidence="1" type="ORF">HNP60_003851</name>
</gene>
<evidence type="ECO:0008006" key="3">
    <source>
        <dbReference type="Google" id="ProtNLM"/>
    </source>
</evidence>
<dbReference type="RefSeq" id="WP_184156567.1">
    <property type="nucleotide sequence ID" value="NZ_JACHKA010000001.1"/>
</dbReference>
<reference evidence="1 2" key="1">
    <citation type="submission" date="2020-08" db="EMBL/GenBank/DDBJ databases">
        <title>Exploring microbial biodiversity for novel pathways involved in the catabolism of aromatic compounds derived from lignin.</title>
        <authorList>
            <person name="Elkins J."/>
        </authorList>
    </citation>
    <scope>NUCLEOTIDE SEQUENCE [LARGE SCALE GENOMIC DNA]</scope>
    <source>
        <strain evidence="1 2">B1D3A</strain>
    </source>
</reference>
<organism evidence="1 2">
    <name type="scientific">Sphingobium lignivorans</name>
    <dbReference type="NCBI Taxonomy" id="2735886"/>
    <lineage>
        <taxon>Bacteria</taxon>
        <taxon>Pseudomonadati</taxon>
        <taxon>Pseudomonadota</taxon>
        <taxon>Alphaproteobacteria</taxon>
        <taxon>Sphingomonadales</taxon>
        <taxon>Sphingomonadaceae</taxon>
        <taxon>Sphingobium</taxon>
    </lineage>
</organism>
<protein>
    <recommendedName>
        <fullName evidence="3">Nucleotidyl transferase AbiEii/AbiGii toxin family protein</fullName>
    </recommendedName>
</protein>
<dbReference type="Proteomes" id="UP001138540">
    <property type="component" value="Unassembled WGS sequence"/>
</dbReference>
<evidence type="ECO:0000313" key="2">
    <source>
        <dbReference type="Proteomes" id="UP001138540"/>
    </source>
</evidence>
<keyword evidence="2" id="KW-1185">Reference proteome</keyword>
<sequence length="351" mass="38358">MNPNYDAILSADQDTRAGLFTATAQRLGTTPQNAEKDFWVCWTLDALFNGLPEGPRLLFKGGTSLSKGFGLIRRFSEDIDVTVFRDDLGEAASVDELQALSRKKRDAALDAIKTACEAYINGPLLEQLSSIAAATAERMALPADWLRITPHDGDSQTLLVLYPAATPADGYIDKAVKIESGAKSALDPNAVHSIRPYVHDDAPDLDLTVPNVTIVDAERTFWDKVVILHGLRRWFDIRGELRGGGHRVSRHYYDIHMLMASDVGQKALANPALGADCVAHARMFFNRPDFDLASAVAPSFTLCPEGAMYDDLRRDYAAMSTMIFGVAPDFDAVIESIAALQSKLNEASPQD</sequence>
<dbReference type="EMBL" id="JACHKA010000001">
    <property type="protein sequence ID" value="MBB5987877.1"/>
    <property type="molecule type" value="Genomic_DNA"/>
</dbReference>
<evidence type="ECO:0000313" key="1">
    <source>
        <dbReference type="EMBL" id="MBB5987877.1"/>
    </source>
</evidence>
<name>A0ABR6NMF5_9SPHN</name>
<proteinExistence type="predicted"/>
<dbReference type="Gene3D" id="3.10.450.620">
    <property type="entry name" value="JHP933, nucleotidyltransferase-like core domain"/>
    <property type="match status" value="1"/>
</dbReference>
<comment type="caution">
    <text evidence="1">The sequence shown here is derived from an EMBL/GenBank/DDBJ whole genome shotgun (WGS) entry which is preliminary data.</text>
</comment>
<accession>A0ABR6NMF5</accession>
<dbReference type="Pfam" id="PF08843">
    <property type="entry name" value="AbiEii"/>
    <property type="match status" value="1"/>
</dbReference>
<dbReference type="InterPro" id="IPR014942">
    <property type="entry name" value="AbiEii"/>
</dbReference>